<dbReference type="RefSeq" id="WP_052216686.1">
    <property type="nucleotide sequence ID" value="NZ_LGTE01000002.1"/>
</dbReference>
<evidence type="ECO:0000256" key="3">
    <source>
        <dbReference type="ARBA" id="ARBA00022723"/>
    </source>
</evidence>
<gene>
    <name evidence="6" type="primary">deoB</name>
    <name evidence="9" type="ORF">Tfer_0453</name>
</gene>
<dbReference type="FunFam" id="3.30.70.1250:FF:000001">
    <property type="entry name" value="Phosphopentomutase"/>
    <property type="match status" value="1"/>
</dbReference>
<dbReference type="PIRSF" id="PIRSF001491">
    <property type="entry name" value="Ppentomutase"/>
    <property type="match status" value="1"/>
</dbReference>
<dbReference type="EMBL" id="LGTE01000002">
    <property type="protein sequence ID" value="KNZ70774.1"/>
    <property type="molecule type" value="Genomic_DNA"/>
</dbReference>
<dbReference type="GO" id="GO:0000287">
    <property type="term" value="F:magnesium ion binding"/>
    <property type="evidence" value="ECO:0007669"/>
    <property type="project" value="UniProtKB-UniRule"/>
</dbReference>
<evidence type="ECO:0000256" key="5">
    <source>
        <dbReference type="ARBA" id="ARBA00023235"/>
    </source>
</evidence>
<dbReference type="GO" id="GO:0009117">
    <property type="term" value="P:nucleotide metabolic process"/>
    <property type="evidence" value="ECO:0007669"/>
    <property type="project" value="UniProtKB-UniRule"/>
</dbReference>
<dbReference type="CDD" id="cd16009">
    <property type="entry name" value="PPM"/>
    <property type="match status" value="1"/>
</dbReference>
<dbReference type="PATRIC" id="fig|281456.6.peg.481"/>
<dbReference type="GO" id="GO:0006018">
    <property type="term" value="P:2-deoxyribose 1-phosphate catabolic process"/>
    <property type="evidence" value="ECO:0007669"/>
    <property type="project" value="UniProtKB-UniRule"/>
</dbReference>
<dbReference type="UniPathway" id="UPA00087">
    <property type="reaction ID" value="UER00173"/>
</dbReference>
<dbReference type="HAMAP" id="MF_00740">
    <property type="entry name" value="Phosphopentomut"/>
    <property type="match status" value="1"/>
</dbReference>
<dbReference type="PANTHER" id="PTHR21110">
    <property type="entry name" value="PHOSPHOPENTOMUTASE"/>
    <property type="match status" value="1"/>
</dbReference>
<dbReference type="Gene3D" id="3.30.70.1250">
    <property type="entry name" value="Phosphopentomutase"/>
    <property type="match status" value="1"/>
</dbReference>
<evidence type="ECO:0000259" key="8">
    <source>
        <dbReference type="Pfam" id="PF01676"/>
    </source>
</evidence>
<dbReference type="GO" id="GO:0005829">
    <property type="term" value="C:cytosol"/>
    <property type="evidence" value="ECO:0007669"/>
    <property type="project" value="TreeGrafter"/>
</dbReference>
<evidence type="ECO:0000256" key="6">
    <source>
        <dbReference type="HAMAP-Rule" id="MF_00740"/>
    </source>
</evidence>
<name>A0A0L6W6N7_9FIRM</name>
<dbReference type="AlphaFoldDB" id="A0A0L6W6N7"/>
<comment type="similarity">
    <text evidence="1 6">Belongs to the phosphopentomutase family.</text>
</comment>
<proteinExistence type="inferred from homology"/>
<feature type="binding site" evidence="6">
    <location>
        <position position="289"/>
    </location>
    <ligand>
        <name>Mn(2+)</name>
        <dbReference type="ChEBI" id="CHEBI:29035"/>
        <label>2</label>
    </ligand>
</feature>
<evidence type="ECO:0000313" key="10">
    <source>
        <dbReference type="Proteomes" id="UP000037175"/>
    </source>
</evidence>
<protein>
    <recommendedName>
        <fullName evidence="6 7">Phosphopentomutase</fullName>
        <ecNumber evidence="6 7">5.4.2.7</ecNumber>
    </recommendedName>
    <alternativeName>
        <fullName evidence="6">Phosphodeoxyribomutase</fullName>
    </alternativeName>
</protein>
<dbReference type="GO" id="GO:0008973">
    <property type="term" value="F:phosphopentomutase activity"/>
    <property type="evidence" value="ECO:0007669"/>
    <property type="project" value="UniProtKB-UniRule"/>
</dbReference>
<organism evidence="9 10">
    <name type="scientific">Thermincola ferriacetica</name>
    <dbReference type="NCBI Taxonomy" id="281456"/>
    <lineage>
        <taxon>Bacteria</taxon>
        <taxon>Bacillati</taxon>
        <taxon>Bacillota</taxon>
        <taxon>Clostridia</taxon>
        <taxon>Eubacteriales</taxon>
        <taxon>Thermincolaceae</taxon>
        <taxon>Thermincola</taxon>
    </lineage>
</organism>
<comment type="cofactor">
    <cofactor evidence="6">
        <name>Mn(2+)</name>
        <dbReference type="ChEBI" id="CHEBI:29035"/>
    </cofactor>
    <text evidence="6">Binds 2 manganese ions.</text>
</comment>
<dbReference type="Proteomes" id="UP000037175">
    <property type="component" value="Unassembled WGS sequence"/>
</dbReference>
<dbReference type="InterPro" id="IPR010045">
    <property type="entry name" value="DeoB"/>
</dbReference>
<dbReference type="InterPro" id="IPR006124">
    <property type="entry name" value="Metalloenzyme"/>
</dbReference>
<feature type="domain" description="Metalloenzyme" evidence="8">
    <location>
        <begin position="5"/>
        <end position="377"/>
    </location>
</feature>
<comment type="catalytic activity">
    <reaction evidence="6">
        <text>alpha-D-ribose 1-phosphate = D-ribose 5-phosphate</text>
        <dbReference type="Rhea" id="RHEA:18793"/>
        <dbReference type="ChEBI" id="CHEBI:57720"/>
        <dbReference type="ChEBI" id="CHEBI:78346"/>
        <dbReference type="EC" id="5.4.2.7"/>
    </reaction>
</comment>
<dbReference type="NCBIfam" id="NF003766">
    <property type="entry name" value="PRK05362.1"/>
    <property type="match status" value="1"/>
</dbReference>
<evidence type="ECO:0000313" key="9">
    <source>
        <dbReference type="EMBL" id="KNZ70774.1"/>
    </source>
</evidence>
<comment type="function">
    <text evidence="6">Isomerase that catalyzes the conversion of deoxy-ribose 1-phosphate (dRib-1-P) and ribose 1-phosphate (Rib-1-P) to deoxy-ribose 5-phosphate (dRib-5-P) and ribose 5-phosphate (Rib-5-P), respectively.</text>
</comment>
<evidence type="ECO:0000256" key="4">
    <source>
        <dbReference type="ARBA" id="ARBA00023211"/>
    </source>
</evidence>
<dbReference type="GO" id="GO:0043094">
    <property type="term" value="P:metabolic compound salvage"/>
    <property type="evidence" value="ECO:0007669"/>
    <property type="project" value="UniProtKB-UniRule"/>
</dbReference>
<evidence type="ECO:0000256" key="2">
    <source>
        <dbReference type="ARBA" id="ARBA00022490"/>
    </source>
</evidence>
<dbReference type="SUPFAM" id="SSF53649">
    <property type="entry name" value="Alkaline phosphatase-like"/>
    <property type="match status" value="1"/>
</dbReference>
<dbReference type="GO" id="GO:0030145">
    <property type="term" value="F:manganese ion binding"/>
    <property type="evidence" value="ECO:0007669"/>
    <property type="project" value="UniProtKB-UniRule"/>
</dbReference>
<dbReference type="SUPFAM" id="SSF143856">
    <property type="entry name" value="DeoB insert domain-like"/>
    <property type="match status" value="1"/>
</dbReference>
<keyword evidence="5 6" id="KW-0413">Isomerase</keyword>
<comment type="subcellular location">
    <subcellularLocation>
        <location evidence="6">Cytoplasm</location>
    </subcellularLocation>
</comment>
<keyword evidence="3 6" id="KW-0479">Metal-binding</keyword>
<comment type="catalytic activity">
    <reaction evidence="6">
        <text>2-deoxy-alpha-D-ribose 1-phosphate = 2-deoxy-D-ribose 5-phosphate</text>
        <dbReference type="Rhea" id="RHEA:27658"/>
        <dbReference type="ChEBI" id="CHEBI:57259"/>
        <dbReference type="ChEBI" id="CHEBI:62877"/>
        <dbReference type="EC" id="5.4.2.7"/>
    </reaction>
</comment>
<dbReference type="Gene3D" id="3.40.720.10">
    <property type="entry name" value="Alkaline Phosphatase, subunit A"/>
    <property type="match status" value="1"/>
</dbReference>
<sequence length="396" mass="42780">MDIGKITLIVLDSVGAGELPDADKYGDRGSNTLGNTARAVGGLKLPNLQQLGLGNIIDIEGVSPDEAPAGAFGKMAEVSAGKDTTTGHWEITGIILDRPFPVYPHGFPQDLIKEFERRINRKTLGNEVASGTEIIARLGKEHMETGYPIVYTSADSVFQIAAHEAIIPVDELYKMCRIAREMLAGPHAVGRVIARPFIGQPGNFQRTANRHDFSLSPPGKTVLDLLKDNGLNVTAIGKIQDIFNNQGITEAIHTKSNMEGVDKTIAAMQKKATGLIFTNLVEFDSSFGHRNDPAGYARALEEFDSRLPEILEQVGEKDILIITADHGCDPTTESTDHSREYVPLLVYGPMIAEGTNLGTRATFADVGATIADFFGFKLEHGTSFKNQALKAGVIQP</sequence>
<comment type="caution">
    <text evidence="9">The sequence shown here is derived from an EMBL/GenBank/DDBJ whole genome shotgun (WGS) entry which is preliminary data.</text>
</comment>
<dbReference type="InterPro" id="IPR024052">
    <property type="entry name" value="Phosphopentomutase_DeoB_cap_sf"/>
</dbReference>
<evidence type="ECO:0000256" key="1">
    <source>
        <dbReference type="ARBA" id="ARBA00010373"/>
    </source>
</evidence>
<dbReference type="InterPro" id="IPR017850">
    <property type="entry name" value="Alkaline_phosphatase_core_sf"/>
</dbReference>
<keyword evidence="10" id="KW-1185">Reference proteome</keyword>
<evidence type="ECO:0000256" key="7">
    <source>
        <dbReference type="NCBIfam" id="TIGR01696"/>
    </source>
</evidence>
<feature type="binding site" evidence="6">
    <location>
        <position position="12"/>
    </location>
    <ligand>
        <name>Mn(2+)</name>
        <dbReference type="ChEBI" id="CHEBI:29035"/>
        <label>1</label>
    </ligand>
</feature>
<feature type="binding site" evidence="6">
    <location>
        <position position="325"/>
    </location>
    <ligand>
        <name>Mn(2+)</name>
        <dbReference type="ChEBI" id="CHEBI:29035"/>
        <label>1</label>
    </ligand>
</feature>
<comment type="pathway">
    <text evidence="6">Carbohydrate degradation; 2-deoxy-D-ribose 1-phosphate degradation; D-glyceraldehyde 3-phosphate and acetaldehyde from 2-deoxy-alpha-D-ribose 1-phosphate: step 1/2.</text>
</comment>
<keyword evidence="2 6" id="KW-0963">Cytoplasm</keyword>
<reference evidence="10" key="1">
    <citation type="submission" date="2015-07" db="EMBL/GenBank/DDBJ databases">
        <title>Complete Genome of Thermincola ferriacetica strain Z-0001T.</title>
        <authorList>
            <person name="Lusk B."/>
            <person name="Badalamenti J.P."/>
            <person name="Parameswaran P."/>
            <person name="Bond D.R."/>
            <person name="Torres C.I."/>
        </authorList>
    </citation>
    <scope>NUCLEOTIDE SEQUENCE [LARGE SCALE GENOMIC DNA]</scope>
    <source>
        <strain evidence="10">Z-0001</strain>
    </source>
</reference>
<dbReference type="NCBIfam" id="TIGR01696">
    <property type="entry name" value="deoB"/>
    <property type="match status" value="1"/>
</dbReference>
<keyword evidence="4 6" id="KW-0464">Manganese</keyword>
<dbReference type="PANTHER" id="PTHR21110:SF0">
    <property type="entry name" value="PHOSPHOPENTOMUTASE"/>
    <property type="match status" value="1"/>
</dbReference>
<accession>A0A0L6W6N7</accession>
<dbReference type="GO" id="GO:0006015">
    <property type="term" value="P:5-phosphoribose 1-diphosphate biosynthetic process"/>
    <property type="evidence" value="ECO:0007669"/>
    <property type="project" value="UniProtKB-UniPathway"/>
</dbReference>
<feature type="binding site" evidence="6">
    <location>
        <position position="326"/>
    </location>
    <ligand>
        <name>Mn(2+)</name>
        <dbReference type="ChEBI" id="CHEBI:29035"/>
        <label>1</label>
    </ligand>
</feature>
<dbReference type="EC" id="5.4.2.7" evidence="6 7"/>
<feature type="binding site" evidence="6">
    <location>
        <position position="284"/>
    </location>
    <ligand>
        <name>Mn(2+)</name>
        <dbReference type="ChEBI" id="CHEBI:29035"/>
        <label>2</label>
    </ligand>
</feature>
<feature type="binding site" evidence="6">
    <location>
        <position position="337"/>
    </location>
    <ligand>
        <name>Mn(2+)</name>
        <dbReference type="ChEBI" id="CHEBI:29035"/>
        <label>2</label>
    </ligand>
</feature>
<dbReference type="Pfam" id="PF01676">
    <property type="entry name" value="Metalloenzyme"/>
    <property type="match status" value="1"/>
</dbReference>